<dbReference type="RefSeq" id="WP_077314708.1">
    <property type="nucleotide sequence ID" value="NZ_AP024888.1"/>
</dbReference>
<name>A0A1R4B5Z8_9VIBR</name>
<gene>
    <name evidence="3" type="ORF">VPAL9027_02320</name>
</gene>
<organism evidence="3 4">
    <name type="scientific">Vibrio palustris</name>
    <dbReference type="NCBI Taxonomy" id="1918946"/>
    <lineage>
        <taxon>Bacteria</taxon>
        <taxon>Pseudomonadati</taxon>
        <taxon>Pseudomonadota</taxon>
        <taxon>Gammaproteobacteria</taxon>
        <taxon>Vibrionales</taxon>
        <taxon>Vibrionaceae</taxon>
        <taxon>Vibrio</taxon>
    </lineage>
</organism>
<protein>
    <recommendedName>
        <fullName evidence="2">Macrodomain Ori protein</fullName>
    </recommendedName>
</protein>
<dbReference type="Proteomes" id="UP000189475">
    <property type="component" value="Unassembled WGS sequence"/>
</dbReference>
<keyword evidence="4" id="KW-1185">Reference proteome</keyword>
<evidence type="ECO:0000256" key="1">
    <source>
        <dbReference type="ARBA" id="ARBA00093464"/>
    </source>
</evidence>
<dbReference type="STRING" id="1918946.VPAL9027_02320"/>
<dbReference type="InterPro" id="IPR007335">
    <property type="entry name" value="DUF413"/>
</dbReference>
<sequence>MLETAFRQGKKHFYDNKKFSRGFAKSGDFTLAEENILTVYGETMLGLELGTLTAETQEEAQFINVLINPDLAKTKLEKVWIKYVRLARGRKSFHTLHGHNKPDDASDYVDTDADNDAILSHQEAS</sequence>
<evidence type="ECO:0000313" key="3">
    <source>
        <dbReference type="EMBL" id="SJL84338.1"/>
    </source>
</evidence>
<accession>A0A1R4B5Z8</accession>
<comment type="similarity">
    <text evidence="1">Belongs to the MaoP family.</text>
</comment>
<dbReference type="Pfam" id="PF04219">
    <property type="entry name" value="DUF413"/>
    <property type="match status" value="1"/>
</dbReference>
<proteinExistence type="inferred from homology"/>
<evidence type="ECO:0000256" key="2">
    <source>
        <dbReference type="ARBA" id="ARBA00093628"/>
    </source>
</evidence>
<evidence type="ECO:0000313" key="4">
    <source>
        <dbReference type="Proteomes" id="UP000189475"/>
    </source>
</evidence>
<dbReference type="OrthoDB" id="6400110at2"/>
<dbReference type="AlphaFoldDB" id="A0A1R4B5Z8"/>
<dbReference type="EMBL" id="FUFT01000005">
    <property type="protein sequence ID" value="SJL84338.1"/>
    <property type="molecule type" value="Genomic_DNA"/>
</dbReference>
<reference evidence="3 4" key="1">
    <citation type="submission" date="2017-02" db="EMBL/GenBank/DDBJ databases">
        <authorList>
            <person name="Peterson S.W."/>
        </authorList>
    </citation>
    <scope>NUCLEOTIDE SEQUENCE [LARGE SCALE GENOMIC DNA]</scope>
    <source>
        <strain evidence="3 4">CECT 9027</strain>
    </source>
</reference>
<dbReference type="NCBIfam" id="NF008252">
    <property type="entry name" value="PRK11027.1-2"/>
    <property type="match status" value="1"/>
</dbReference>